<sequence length="40" mass="4176">MTMKTSGAQGDESSSAPGTPRMAVIVERSVSFKDDSADDL</sequence>
<evidence type="ECO:0000313" key="3">
    <source>
        <dbReference type="Proteomes" id="UP000486351"/>
    </source>
</evidence>
<comment type="caution">
    <text evidence="2">The sequence shown here is derived from an EMBL/GenBank/DDBJ whole genome shotgun (WGS) entry which is preliminary data.</text>
</comment>
<dbReference type="Proteomes" id="UP000486351">
    <property type="component" value="Unassembled WGS sequence"/>
</dbReference>
<feature type="compositionally biased region" description="Basic and acidic residues" evidence="1">
    <location>
        <begin position="30"/>
        <end position="40"/>
    </location>
</feature>
<dbReference type="AlphaFoldDB" id="A0A6G0QBT2"/>
<gene>
    <name evidence="2" type="ORF">PF008_g28305</name>
</gene>
<evidence type="ECO:0000313" key="2">
    <source>
        <dbReference type="EMBL" id="KAE9279678.1"/>
    </source>
</evidence>
<dbReference type="EMBL" id="QXFY01004111">
    <property type="protein sequence ID" value="KAE9279678.1"/>
    <property type="molecule type" value="Genomic_DNA"/>
</dbReference>
<feature type="compositionally biased region" description="Polar residues" evidence="1">
    <location>
        <begin position="1"/>
        <end position="17"/>
    </location>
</feature>
<protein>
    <submittedName>
        <fullName evidence="2">Uncharacterized protein</fullName>
    </submittedName>
</protein>
<accession>A0A6G0QBT2</accession>
<evidence type="ECO:0000256" key="1">
    <source>
        <dbReference type="SAM" id="MobiDB-lite"/>
    </source>
</evidence>
<proteinExistence type="predicted"/>
<reference evidence="2 3" key="1">
    <citation type="submission" date="2018-09" db="EMBL/GenBank/DDBJ databases">
        <title>Genomic investigation of the strawberry pathogen Phytophthora fragariae indicates pathogenicity is determined by transcriptional variation in three key races.</title>
        <authorList>
            <person name="Adams T.M."/>
            <person name="Armitage A.D."/>
            <person name="Sobczyk M.K."/>
            <person name="Bates H.J."/>
            <person name="Dunwell J.M."/>
            <person name="Nellist C.F."/>
            <person name="Harrison R.J."/>
        </authorList>
    </citation>
    <scope>NUCLEOTIDE SEQUENCE [LARGE SCALE GENOMIC DNA]</scope>
    <source>
        <strain evidence="2 3">NOV-77</strain>
    </source>
</reference>
<feature type="region of interest" description="Disordered" evidence="1">
    <location>
        <begin position="1"/>
        <end position="40"/>
    </location>
</feature>
<organism evidence="2 3">
    <name type="scientific">Phytophthora fragariae</name>
    <dbReference type="NCBI Taxonomy" id="53985"/>
    <lineage>
        <taxon>Eukaryota</taxon>
        <taxon>Sar</taxon>
        <taxon>Stramenopiles</taxon>
        <taxon>Oomycota</taxon>
        <taxon>Peronosporomycetes</taxon>
        <taxon>Peronosporales</taxon>
        <taxon>Peronosporaceae</taxon>
        <taxon>Phytophthora</taxon>
    </lineage>
</organism>
<name>A0A6G0QBT2_9STRA</name>